<evidence type="ECO:0000256" key="3">
    <source>
        <dbReference type="ARBA" id="ARBA00023274"/>
    </source>
</evidence>
<protein>
    <submittedName>
        <fullName evidence="6">SPOSA6832_01175-mRNA-1:cds</fullName>
    </submittedName>
</protein>
<gene>
    <name evidence="6" type="primary">SPOSA6832_01175</name>
</gene>
<dbReference type="SMART" id="SM00739">
    <property type="entry name" value="KOW"/>
    <property type="match status" value="1"/>
</dbReference>
<evidence type="ECO:0000259" key="5">
    <source>
        <dbReference type="SMART" id="SM00739"/>
    </source>
</evidence>
<evidence type="ECO:0000256" key="4">
    <source>
        <dbReference type="SAM" id="MobiDB-lite"/>
    </source>
</evidence>
<dbReference type="SUPFAM" id="SSF50104">
    <property type="entry name" value="Translation proteins SH3-like domain"/>
    <property type="match status" value="1"/>
</dbReference>
<evidence type="ECO:0000256" key="1">
    <source>
        <dbReference type="ARBA" id="ARBA00010618"/>
    </source>
</evidence>
<dbReference type="GO" id="GO:0015934">
    <property type="term" value="C:large ribosomal subunit"/>
    <property type="evidence" value="ECO:0007669"/>
    <property type="project" value="InterPro"/>
</dbReference>
<keyword evidence="2" id="KW-0689">Ribosomal protein</keyword>
<feature type="domain" description="KOW" evidence="5">
    <location>
        <begin position="40"/>
        <end position="67"/>
    </location>
</feature>
<dbReference type="GO" id="GO:0006412">
    <property type="term" value="P:translation"/>
    <property type="evidence" value="ECO:0007669"/>
    <property type="project" value="InterPro"/>
</dbReference>
<name>A0A0D6EJ16_SPOSA</name>
<keyword evidence="3" id="KW-0687">Ribonucleoprotein</keyword>
<dbReference type="Proteomes" id="UP000243876">
    <property type="component" value="Unassembled WGS sequence"/>
</dbReference>
<dbReference type="GO" id="GO:0003735">
    <property type="term" value="F:structural constituent of ribosome"/>
    <property type="evidence" value="ECO:0007669"/>
    <property type="project" value="InterPro"/>
</dbReference>
<organism evidence="6 7">
    <name type="scientific">Sporidiobolus salmonicolor</name>
    <name type="common">Yeast-like fungus</name>
    <name type="synonym">Sporobolomyces salmonicolor</name>
    <dbReference type="NCBI Taxonomy" id="5005"/>
    <lineage>
        <taxon>Eukaryota</taxon>
        <taxon>Fungi</taxon>
        <taxon>Dikarya</taxon>
        <taxon>Basidiomycota</taxon>
        <taxon>Pucciniomycotina</taxon>
        <taxon>Microbotryomycetes</taxon>
        <taxon>Sporidiobolales</taxon>
        <taxon>Sporidiobolaceae</taxon>
        <taxon>Sporobolomyces</taxon>
    </lineage>
</organism>
<dbReference type="InterPro" id="IPR005825">
    <property type="entry name" value="Ribosomal_uL24_CS"/>
</dbReference>
<evidence type="ECO:0000256" key="2">
    <source>
        <dbReference type="ARBA" id="ARBA00022980"/>
    </source>
</evidence>
<dbReference type="EMBL" id="CENE01000003">
    <property type="protein sequence ID" value="CEQ39615.1"/>
    <property type="molecule type" value="Genomic_DNA"/>
</dbReference>
<accession>A0A0D6EJ16</accession>
<dbReference type="Gene3D" id="2.30.30.30">
    <property type="match status" value="1"/>
</dbReference>
<dbReference type="GO" id="GO:0003723">
    <property type="term" value="F:RNA binding"/>
    <property type="evidence" value="ECO:0007669"/>
    <property type="project" value="InterPro"/>
</dbReference>
<proteinExistence type="inferred from homology"/>
<keyword evidence="7" id="KW-1185">Reference proteome</keyword>
<dbReference type="InterPro" id="IPR005756">
    <property type="entry name" value="Ribosomal_uL24_euk/arc"/>
</dbReference>
<dbReference type="InterPro" id="IPR014722">
    <property type="entry name" value="Rib_uL2_dom2"/>
</dbReference>
<evidence type="ECO:0000313" key="6">
    <source>
        <dbReference type="EMBL" id="CEQ39615.1"/>
    </source>
</evidence>
<reference evidence="7" key="1">
    <citation type="submission" date="2015-02" db="EMBL/GenBank/DDBJ databases">
        <authorList>
            <person name="Gon?alves P."/>
        </authorList>
    </citation>
    <scope>NUCLEOTIDE SEQUENCE [LARGE SCALE GENOMIC DNA]</scope>
</reference>
<dbReference type="OrthoDB" id="1688503at2759"/>
<feature type="region of interest" description="Disordered" evidence="4">
    <location>
        <begin position="1"/>
        <end position="23"/>
    </location>
</feature>
<comment type="similarity">
    <text evidence="1">Belongs to the universal ribosomal protein uL24 family.</text>
</comment>
<dbReference type="FunFam" id="2.30.30.30:FF:000009">
    <property type="entry name" value="60S ribosomal protein L26"/>
    <property type="match status" value="1"/>
</dbReference>
<dbReference type="Pfam" id="PF00467">
    <property type="entry name" value="KOW"/>
    <property type="match status" value="1"/>
</dbReference>
<dbReference type="Pfam" id="PF16906">
    <property type="entry name" value="Ribosomal_L26"/>
    <property type="match status" value="1"/>
</dbReference>
<dbReference type="CDD" id="cd06089">
    <property type="entry name" value="KOW_RPL26"/>
    <property type="match status" value="1"/>
</dbReference>
<dbReference type="InterPro" id="IPR005824">
    <property type="entry name" value="KOW"/>
</dbReference>
<dbReference type="AlphaFoldDB" id="A0A0D6EJ16"/>
<dbReference type="NCBIfam" id="TIGR01080">
    <property type="entry name" value="rplX_A_E"/>
    <property type="match status" value="1"/>
</dbReference>
<dbReference type="PANTHER" id="PTHR11143">
    <property type="entry name" value="60S RIBOSOMAL PROTEIN L26 FAMILY MEMBER"/>
    <property type="match status" value="1"/>
</dbReference>
<dbReference type="PROSITE" id="PS01108">
    <property type="entry name" value="RIBOSOMAL_L24"/>
    <property type="match status" value="1"/>
</dbReference>
<dbReference type="InterPro" id="IPR041988">
    <property type="entry name" value="Ribosomal_uL24_KOW"/>
</dbReference>
<evidence type="ECO:0000313" key="7">
    <source>
        <dbReference type="Proteomes" id="UP000243876"/>
    </source>
</evidence>
<sequence>MSRRKQRAAHLSAPSSERRKIMSAPLSKELKEEYGVGAVPIRRDDEVKVVRGTYAGREGKINSSYRKKLVIHIEGVSRDKGSGATVPIGIDASKVVITKLRLDKDRKALLQRRSTKKGEDVEMKARLKY</sequence>
<dbReference type="InterPro" id="IPR008991">
    <property type="entry name" value="Translation_prot_SH3-like_sf"/>
</dbReference>